<protein>
    <recommendedName>
        <fullName evidence="4">Transposase</fullName>
    </recommendedName>
</protein>
<evidence type="ECO:0000313" key="2">
    <source>
        <dbReference type="EMBL" id="MEB3103666.1"/>
    </source>
</evidence>
<sequence>MDKRQIGRNHETDSQHRKRNAQRTKPRVMKARSFIGHMKFAKHQARLHETGLQPPLNAVDHFRCLLVWNFREN</sequence>
<dbReference type="Proteomes" id="UP001310386">
    <property type="component" value="Unassembled WGS sequence"/>
</dbReference>
<proteinExistence type="predicted"/>
<feature type="region of interest" description="Disordered" evidence="1">
    <location>
        <begin position="1"/>
        <end position="27"/>
    </location>
</feature>
<feature type="compositionally biased region" description="Basic residues" evidence="1">
    <location>
        <begin position="16"/>
        <end position="27"/>
    </location>
</feature>
<reference evidence="2" key="1">
    <citation type="submission" date="2023-12" db="EMBL/GenBank/DDBJ databases">
        <title>Fervidustalea candida gen. nov., sp. nov., a novel member of the family Paenibacillaceae isolated from a geothermal area.</title>
        <authorList>
            <person name="Li W.-J."/>
            <person name="Jiao J.-Y."/>
            <person name="Chen Y."/>
        </authorList>
    </citation>
    <scope>NUCLEOTIDE SEQUENCE</scope>
    <source>
        <strain evidence="2">SYSU GA230002</strain>
    </source>
</reference>
<gene>
    <name evidence="2" type="ORF">VF724_18680</name>
</gene>
<organism evidence="2 3">
    <name type="scientific">Ferviditalea candida</name>
    <dbReference type="NCBI Taxonomy" id="3108399"/>
    <lineage>
        <taxon>Bacteria</taxon>
        <taxon>Bacillati</taxon>
        <taxon>Bacillota</taxon>
        <taxon>Bacilli</taxon>
        <taxon>Bacillales</taxon>
        <taxon>Paenibacillaceae</taxon>
        <taxon>Ferviditalea</taxon>
    </lineage>
</organism>
<feature type="compositionally biased region" description="Basic and acidic residues" evidence="1">
    <location>
        <begin position="1"/>
        <end position="15"/>
    </location>
</feature>
<comment type="caution">
    <text evidence="2">The sequence shown here is derived from an EMBL/GenBank/DDBJ whole genome shotgun (WGS) entry which is preliminary data.</text>
</comment>
<name>A0ABU5ZPH8_9BACL</name>
<evidence type="ECO:0008006" key="4">
    <source>
        <dbReference type="Google" id="ProtNLM"/>
    </source>
</evidence>
<evidence type="ECO:0000313" key="3">
    <source>
        <dbReference type="Proteomes" id="UP001310386"/>
    </source>
</evidence>
<evidence type="ECO:0000256" key="1">
    <source>
        <dbReference type="SAM" id="MobiDB-lite"/>
    </source>
</evidence>
<dbReference type="EMBL" id="JAYJLD010000044">
    <property type="protein sequence ID" value="MEB3103666.1"/>
    <property type="molecule type" value="Genomic_DNA"/>
</dbReference>
<keyword evidence="3" id="KW-1185">Reference proteome</keyword>
<accession>A0ABU5ZPH8</accession>